<accession>A0ABS3U2X0</accession>
<proteinExistence type="predicted"/>
<evidence type="ECO:0000256" key="1">
    <source>
        <dbReference type="SAM" id="MobiDB-lite"/>
    </source>
</evidence>
<reference evidence="2 3" key="1">
    <citation type="submission" date="2021-03" db="EMBL/GenBank/DDBJ databases">
        <title>Glycomyces sp. nov., a novel actinomycete isolated from soil.</title>
        <authorList>
            <person name="Yang X."/>
            <person name="Xu X."/>
        </authorList>
    </citation>
    <scope>NUCLEOTIDE SEQUENCE [LARGE SCALE GENOMIC DNA]</scope>
    <source>
        <strain evidence="2 3">NEAU-S30</strain>
    </source>
</reference>
<organism evidence="2 3">
    <name type="scientific">Glycomyces niveus</name>
    <dbReference type="NCBI Taxonomy" id="2820287"/>
    <lineage>
        <taxon>Bacteria</taxon>
        <taxon>Bacillati</taxon>
        <taxon>Actinomycetota</taxon>
        <taxon>Actinomycetes</taxon>
        <taxon>Glycomycetales</taxon>
        <taxon>Glycomycetaceae</taxon>
        <taxon>Glycomyces</taxon>
    </lineage>
</organism>
<comment type="caution">
    <text evidence="2">The sequence shown here is derived from an EMBL/GenBank/DDBJ whole genome shotgun (WGS) entry which is preliminary data.</text>
</comment>
<name>A0ABS3U2X0_9ACTN</name>
<evidence type="ECO:0000313" key="3">
    <source>
        <dbReference type="Proteomes" id="UP000681341"/>
    </source>
</evidence>
<keyword evidence="3" id="KW-1185">Reference proteome</keyword>
<dbReference type="Pfam" id="PF00106">
    <property type="entry name" value="adh_short"/>
    <property type="match status" value="1"/>
</dbReference>
<gene>
    <name evidence="2" type="ORF">J5V16_09815</name>
</gene>
<dbReference type="Gene3D" id="3.40.50.720">
    <property type="entry name" value="NAD(P)-binding Rossmann-like Domain"/>
    <property type="match status" value="1"/>
</dbReference>
<dbReference type="InterPro" id="IPR036291">
    <property type="entry name" value="NAD(P)-bd_dom_sf"/>
</dbReference>
<dbReference type="Proteomes" id="UP000681341">
    <property type="component" value="Unassembled WGS sequence"/>
</dbReference>
<sequence>MDRLAGRVALVTGAASGIGRATAMRLADEGATVIVADVQDGPGQQVAEQLAGTGGPPSYQHLDVSDEAA</sequence>
<dbReference type="PANTHER" id="PTHR42820:SF1">
    <property type="entry name" value="SHORT-CHAIN DEHYDROGENASE_REDUCTASE FAMILY PROTEIN"/>
    <property type="match status" value="1"/>
</dbReference>
<protein>
    <submittedName>
        <fullName evidence="2">SDR family NAD(P)-dependent oxidoreductase</fullName>
    </submittedName>
</protein>
<feature type="region of interest" description="Disordered" evidence="1">
    <location>
        <begin position="44"/>
        <end position="69"/>
    </location>
</feature>
<dbReference type="InterPro" id="IPR002347">
    <property type="entry name" value="SDR_fam"/>
</dbReference>
<dbReference type="SUPFAM" id="SSF51735">
    <property type="entry name" value="NAD(P)-binding Rossmann-fold domains"/>
    <property type="match status" value="1"/>
</dbReference>
<dbReference type="EMBL" id="JAGFNP010000004">
    <property type="protein sequence ID" value="MBO3733118.1"/>
    <property type="molecule type" value="Genomic_DNA"/>
</dbReference>
<dbReference type="PANTHER" id="PTHR42820">
    <property type="entry name" value="SHORT-CHAIN DEHYDROGENASE REDUCTASE"/>
    <property type="match status" value="1"/>
</dbReference>
<evidence type="ECO:0000313" key="2">
    <source>
        <dbReference type="EMBL" id="MBO3733118.1"/>
    </source>
</evidence>